<feature type="domain" description="L,D-TPase catalytic" evidence="9">
    <location>
        <begin position="452"/>
        <end position="568"/>
    </location>
</feature>
<keyword evidence="4 6" id="KW-0573">Peptidoglycan synthesis</keyword>
<keyword evidence="8" id="KW-0812">Transmembrane</keyword>
<evidence type="ECO:0000256" key="8">
    <source>
        <dbReference type="SAM" id="Phobius"/>
    </source>
</evidence>
<evidence type="ECO:0000259" key="9">
    <source>
        <dbReference type="PROSITE" id="PS52029"/>
    </source>
</evidence>
<keyword evidence="3 6" id="KW-0133">Cell shape</keyword>
<dbReference type="PANTHER" id="PTHR30582">
    <property type="entry name" value="L,D-TRANSPEPTIDASE"/>
    <property type="match status" value="1"/>
</dbReference>
<feature type="active site" description="Nucleophile" evidence="6">
    <location>
        <position position="544"/>
    </location>
</feature>
<dbReference type="GO" id="GO:0071555">
    <property type="term" value="P:cell wall organization"/>
    <property type="evidence" value="ECO:0007669"/>
    <property type="project" value="UniProtKB-UniRule"/>
</dbReference>
<evidence type="ECO:0000256" key="1">
    <source>
        <dbReference type="ARBA" id="ARBA00004752"/>
    </source>
</evidence>
<dbReference type="InterPro" id="IPR050979">
    <property type="entry name" value="LD-transpeptidase"/>
</dbReference>
<comment type="caution">
    <text evidence="10">The sequence shown here is derived from an EMBL/GenBank/DDBJ whole genome shotgun (WGS) entry which is preliminary data.</text>
</comment>
<keyword evidence="8" id="KW-0472">Membrane</keyword>
<feature type="transmembrane region" description="Helical" evidence="8">
    <location>
        <begin position="109"/>
        <end position="134"/>
    </location>
</feature>
<evidence type="ECO:0000256" key="5">
    <source>
        <dbReference type="ARBA" id="ARBA00023316"/>
    </source>
</evidence>
<dbReference type="EMBL" id="WBVT01000012">
    <property type="protein sequence ID" value="KAB7790448.1"/>
    <property type="molecule type" value="Genomic_DNA"/>
</dbReference>
<name>A0A6I1GQR7_9BIFI</name>
<feature type="active site" description="Proton donor/acceptor" evidence="6">
    <location>
        <position position="525"/>
    </location>
</feature>
<dbReference type="UniPathway" id="UPA00219"/>
<keyword evidence="5 6" id="KW-0961">Cell wall biogenesis/degradation</keyword>
<dbReference type="PROSITE" id="PS52029">
    <property type="entry name" value="LD_TPASE"/>
    <property type="match status" value="1"/>
</dbReference>
<keyword evidence="8" id="KW-1133">Transmembrane helix</keyword>
<evidence type="ECO:0000313" key="10">
    <source>
        <dbReference type="EMBL" id="KAB7790448.1"/>
    </source>
</evidence>
<keyword evidence="11" id="KW-1185">Reference proteome</keyword>
<dbReference type="RefSeq" id="WP_152234391.1">
    <property type="nucleotide sequence ID" value="NZ_JBHSKZ010000008.1"/>
</dbReference>
<protein>
    <submittedName>
        <fullName evidence="10">Peptidoglycan-binding protein</fullName>
    </submittedName>
</protein>
<dbReference type="CDD" id="cd16913">
    <property type="entry name" value="YkuD_like"/>
    <property type="match status" value="1"/>
</dbReference>
<dbReference type="GO" id="GO:0018104">
    <property type="term" value="P:peptidoglycan-protein cross-linking"/>
    <property type="evidence" value="ECO:0007669"/>
    <property type="project" value="TreeGrafter"/>
</dbReference>
<dbReference type="GO" id="GO:0008360">
    <property type="term" value="P:regulation of cell shape"/>
    <property type="evidence" value="ECO:0007669"/>
    <property type="project" value="UniProtKB-UniRule"/>
</dbReference>
<evidence type="ECO:0000256" key="4">
    <source>
        <dbReference type="ARBA" id="ARBA00022984"/>
    </source>
</evidence>
<dbReference type="GO" id="GO:0071972">
    <property type="term" value="F:peptidoglycan L,D-transpeptidase activity"/>
    <property type="evidence" value="ECO:0007669"/>
    <property type="project" value="TreeGrafter"/>
</dbReference>
<accession>A0A6I1GQR7</accession>
<dbReference type="SUPFAM" id="SSF141523">
    <property type="entry name" value="L,D-transpeptidase catalytic domain-like"/>
    <property type="match status" value="1"/>
</dbReference>
<evidence type="ECO:0000256" key="3">
    <source>
        <dbReference type="ARBA" id="ARBA00022960"/>
    </source>
</evidence>
<dbReference type="GO" id="GO:0016740">
    <property type="term" value="F:transferase activity"/>
    <property type="evidence" value="ECO:0007669"/>
    <property type="project" value="UniProtKB-KW"/>
</dbReference>
<organism evidence="10 11">
    <name type="scientific">Bifidobacterium leontopitheci</name>
    <dbReference type="NCBI Taxonomy" id="2650774"/>
    <lineage>
        <taxon>Bacteria</taxon>
        <taxon>Bacillati</taxon>
        <taxon>Actinomycetota</taxon>
        <taxon>Actinomycetes</taxon>
        <taxon>Bifidobacteriales</taxon>
        <taxon>Bifidobacteriaceae</taxon>
        <taxon>Bifidobacterium</taxon>
    </lineage>
</organism>
<evidence type="ECO:0000313" key="11">
    <source>
        <dbReference type="Proteomes" id="UP000441772"/>
    </source>
</evidence>
<dbReference type="Gene3D" id="2.40.440.10">
    <property type="entry name" value="L,D-transpeptidase catalytic domain-like"/>
    <property type="match status" value="1"/>
</dbReference>
<evidence type="ECO:0000256" key="2">
    <source>
        <dbReference type="ARBA" id="ARBA00022679"/>
    </source>
</evidence>
<comment type="pathway">
    <text evidence="1 6">Cell wall biogenesis; peptidoglycan biosynthesis.</text>
</comment>
<proteinExistence type="predicted"/>
<dbReference type="Proteomes" id="UP000441772">
    <property type="component" value="Unassembled WGS sequence"/>
</dbReference>
<dbReference type="Pfam" id="PF03734">
    <property type="entry name" value="YkuD"/>
    <property type="match status" value="1"/>
</dbReference>
<dbReference type="InterPro" id="IPR038063">
    <property type="entry name" value="Transpep_catalytic_dom"/>
</dbReference>
<sequence length="577" mass="60883">MSEYEGDGVIGENTQAFTPFDERTTDVPSVPLPAPEAGYAAPAVSSDIGREGGIAMTTAAGTAGANRPIHNTDDVATMTFAPVTMEAAEMAALGKGASTATKRHPKRGLIIALSILAALIVMMVAAFFGANWYYQNRVSPGVRFGQIDVAGKTSDELTQIVNKAVADSAITVTDSEGNAVKADLKSLGVSVDVKQTVNNLLSAKSGNMIARINPFDKQTVPLSAKTNDSTLTTYLTDTLVKKEDRAVASSVAYNGTTFAVTKGREGKEAQPATVVKAVKKAIAEPGATQKVTVQYSQVAMPITVETATATANDANKRLSSPLTIGNSKDKSFTVPAEVVAKWITVTPDVRKGTIALSYDQDAVKSYLAQNLAKELDQDMVVEKNVVNNDGTVLTVSQEGVDGVSVQSTDATADQVIKALGTGDGCSITADVKVTEHKTESRKVDYTSPNGDPHAVINLSEQKVYAYKGSTLVKTFLVSTGKPSTPTDNGTFFVHTKYTSQTMRGEDYVTPNVPWVTYYNQGEGFHGAPWNPDGIASGTPKSHGCTNMNVADAKWIYDFLPVGAMVQVVGSTPSAAVR</sequence>
<gene>
    <name evidence="10" type="ORF">F7D09_1044</name>
</gene>
<dbReference type="AlphaFoldDB" id="A0A6I1GQR7"/>
<dbReference type="GO" id="GO:0005576">
    <property type="term" value="C:extracellular region"/>
    <property type="evidence" value="ECO:0007669"/>
    <property type="project" value="TreeGrafter"/>
</dbReference>
<reference evidence="10 11" key="1">
    <citation type="submission" date="2019-09" db="EMBL/GenBank/DDBJ databases">
        <title>Characterization of the phylogenetic diversity of two novel species belonging to the genus Bifidobacterium: Bifidobacterium cebidarum sp. nov. and Bifidobacterium leontopitheci sp. nov.</title>
        <authorList>
            <person name="Lugli G.A."/>
            <person name="Duranti S."/>
            <person name="Milani C."/>
            <person name="Turroni F."/>
            <person name="Ventura M."/>
        </authorList>
    </citation>
    <scope>NUCLEOTIDE SEQUENCE [LARGE SCALE GENOMIC DNA]</scope>
    <source>
        <strain evidence="10 11">LMG 31471</strain>
    </source>
</reference>
<dbReference type="InterPro" id="IPR005490">
    <property type="entry name" value="LD_TPept_cat_dom"/>
</dbReference>
<dbReference type="PANTHER" id="PTHR30582:SF2">
    <property type="entry name" value="L,D-TRANSPEPTIDASE YCIB-RELATED"/>
    <property type="match status" value="1"/>
</dbReference>
<keyword evidence="2" id="KW-0808">Transferase</keyword>
<evidence type="ECO:0000256" key="7">
    <source>
        <dbReference type="SAM" id="MobiDB-lite"/>
    </source>
</evidence>
<evidence type="ECO:0000256" key="6">
    <source>
        <dbReference type="PROSITE-ProRule" id="PRU01373"/>
    </source>
</evidence>
<feature type="region of interest" description="Disordered" evidence="7">
    <location>
        <begin position="1"/>
        <end position="25"/>
    </location>
</feature>